<evidence type="ECO:0000256" key="1">
    <source>
        <dbReference type="SAM" id="Phobius"/>
    </source>
</evidence>
<sequence>MSIFYIITHDEQHSNLGRPKMSQSIVPYLLGTLVFLVYVVYTSIRTGAGLRHRTVEQFEFSEATIEEKIIYLGTQMRWWDYYCGLWYMHLVIHLCAACQTRGWPYTISVTYMIVCVAYFYVLSMILAMAEVQLPSLWSMLTDGRRAE</sequence>
<accession>A0A098D927</accession>
<dbReference type="EMBL" id="HG970332">
    <property type="protein sequence ID" value="CEF74947.1"/>
    <property type="molecule type" value="Genomic_DNA"/>
</dbReference>
<accession>A0A0E0RUM2</accession>
<protein>
    <submittedName>
        <fullName evidence="2">Chromosome 1, complete genome</fullName>
    </submittedName>
</protein>
<reference evidence="3" key="4">
    <citation type="submission" date="2017-01" db="UniProtKB">
        <authorList>
            <consortium name="EnsemblFungi"/>
        </authorList>
    </citation>
    <scope>IDENTIFICATION</scope>
    <source>
        <strain evidence="3">PH-1 / ATCC MYA-4620 / FGSC 9075 / NRRL 31084</strain>
    </source>
</reference>
<evidence type="ECO:0000313" key="2">
    <source>
        <dbReference type="EMBL" id="CEF74947.1"/>
    </source>
</evidence>
<reference evidence="3 4" key="2">
    <citation type="journal article" date="2010" name="Nature">
        <title>Comparative genomics reveals mobile pathogenicity chromosomes in Fusarium.</title>
        <authorList>
            <person name="Ma L.J."/>
            <person name="van der Does H.C."/>
            <person name="Borkovich K.A."/>
            <person name="Coleman J.J."/>
            <person name="Daboussi M.J."/>
            <person name="Di Pietro A."/>
            <person name="Dufresne M."/>
            <person name="Freitag M."/>
            <person name="Grabherr M."/>
            <person name="Henrissat B."/>
            <person name="Houterman P.M."/>
            <person name="Kang S."/>
            <person name="Shim W.B."/>
            <person name="Woloshuk C."/>
            <person name="Xie X."/>
            <person name="Xu J.R."/>
            <person name="Antoniw J."/>
            <person name="Baker S.E."/>
            <person name="Bluhm B.H."/>
            <person name="Breakspear A."/>
            <person name="Brown D.W."/>
            <person name="Butchko R.A."/>
            <person name="Chapman S."/>
            <person name="Coulson R."/>
            <person name="Coutinho P.M."/>
            <person name="Danchin E.G."/>
            <person name="Diener A."/>
            <person name="Gale L.R."/>
            <person name="Gardiner D.M."/>
            <person name="Goff S."/>
            <person name="Hammond-Kosack K.E."/>
            <person name="Hilburn K."/>
            <person name="Hua-Van A."/>
            <person name="Jonkers W."/>
            <person name="Kazan K."/>
            <person name="Kodira C.D."/>
            <person name="Koehrsen M."/>
            <person name="Kumar L."/>
            <person name="Lee Y.H."/>
            <person name="Li L."/>
            <person name="Manners J.M."/>
            <person name="Miranda-Saavedra D."/>
            <person name="Mukherjee M."/>
            <person name="Park G."/>
            <person name="Park J."/>
            <person name="Park S.Y."/>
            <person name="Proctor R.H."/>
            <person name="Regev A."/>
            <person name="Ruiz-Roldan M.C."/>
            <person name="Sain D."/>
            <person name="Sakthikumar S."/>
            <person name="Sykes S."/>
            <person name="Schwartz D.C."/>
            <person name="Turgeon B.G."/>
            <person name="Wapinski I."/>
            <person name="Yoder O."/>
            <person name="Young S."/>
            <person name="Zeng Q."/>
            <person name="Zhou S."/>
            <person name="Galagan J."/>
            <person name="Cuomo C.A."/>
            <person name="Kistler H.C."/>
            <person name="Rep M."/>
        </authorList>
    </citation>
    <scope>GENOME REANNOTATION</scope>
    <source>
        <strain evidence="4">ATCC MYA-4620 / CBS 123657 / FGSC 9075 / NRRL 31084 / PH-1</strain>
        <strain evidence="3">PH-1 / ATCC MYA-4620 / FGSC 9075 / NRRL 31084</strain>
    </source>
</reference>
<dbReference type="AlphaFoldDB" id="A0A098D927"/>
<evidence type="ECO:0000313" key="4">
    <source>
        <dbReference type="Proteomes" id="UP000070720"/>
    </source>
</evidence>
<reference evidence="3 4" key="1">
    <citation type="journal article" date="2007" name="Science">
        <title>The Fusarium graminearum genome reveals a link between localized polymorphism and pathogen specialization.</title>
        <authorList>
            <person name="Cuomo C.A."/>
            <person name="Gueldener U."/>
            <person name="Xu J.-R."/>
            <person name="Trail F."/>
            <person name="Turgeon B.G."/>
            <person name="Di Pietro A."/>
            <person name="Walton J.D."/>
            <person name="Ma L.-J."/>
            <person name="Baker S.E."/>
            <person name="Rep M."/>
            <person name="Adam G."/>
            <person name="Antoniw J."/>
            <person name="Baldwin T."/>
            <person name="Calvo S.E."/>
            <person name="Chang Y.-L."/>
            <person name="DeCaprio D."/>
            <person name="Gale L.R."/>
            <person name="Gnerre S."/>
            <person name="Goswami R.S."/>
            <person name="Hammond-Kosack K."/>
            <person name="Harris L.J."/>
            <person name="Hilburn K."/>
            <person name="Kennell J.C."/>
            <person name="Kroken S."/>
            <person name="Magnuson J.K."/>
            <person name="Mannhaupt G."/>
            <person name="Mauceli E.W."/>
            <person name="Mewes H.-W."/>
            <person name="Mitterbauer R."/>
            <person name="Muehlbauer G."/>
            <person name="Muensterkoetter M."/>
            <person name="Nelson D."/>
            <person name="O'Donnell K."/>
            <person name="Ouellet T."/>
            <person name="Qi W."/>
            <person name="Quesneville H."/>
            <person name="Roncero M.I.G."/>
            <person name="Seong K.-Y."/>
            <person name="Tetko I.V."/>
            <person name="Urban M."/>
            <person name="Waalwijk C."/>
            <person name="Ward T.J."/>
            <person name="Yao J."/>
            <person name="Birren B.W."/>
            <person name="Kistler H.C."/>
        </authorList>
    </citation>
    <scope>NUCLEOTIDE SEQUENCE [LARGE SCALE GENOMIC DNA]</scope>
    <source>
        <strain evidence="4">ATCC MYA-4620 / CBS 123657 / FGSC 9075 / NRRL 31084 / PH-1</strain>
        <strain evidence="3">PH-1 / ATCC MYA-4620 / FGSC 9075 / NRRL 31084</strain>
    </source>
</reference>
<name>A0A098D927_GIBZE</name>
<proteinExistence type="predicted"/>
<organism evidence="2 4">
    <name type="scientific">Gibberella zeae (strain ATCC MYA-4620 / CBS 123657 / FGSC 9075 / NRRL 31084 / PH-1)</name>
    <name type="common">Wheat head blight fungus</name>
    <name type="synonym">Fusarium graminearum</name>
    <dbReference type="NCBI Taxonomy" id="229533"/>
    <lineage>
        <taxon>Eukaryota</taxon>
        <taxon>Fungi</taxon>
        <taxon>Dikarya</taxon>
        <taxon>Ascomycota</taxon>
        <taxon>Pezizomycotina</taxon>
        <taxon>Sordariomycetes</taxon>
        <taxon>Hypocreomycetidae</taxon>
        <taxon>Hypocreales</taxon>
        <taxon>Nectriaceae</taxon>
        <taxon>Fusarium</taxon>
    </lineage>
</organism>
<dbReference type="VEuPathDB" id="FungiDB:FGRAMPH1_01G06285"/>
<dbReference type="Proteomes" id="UP000070720">
    <property type="component" value="Chromosome 1"/>
</dbReference>
<feature type="transmembrane region" description="Helical" evidence="1">
    <location>
        <begin position="25"/>
        <end position="44"/>
    </location>
</feature>
<keyword evidence="1" id="KW-0812">Transmembrane</keyword>
<feature type="transmembrane region" description="Helical" evidence="1">
    <location>
        <begin position="109"/>
        <end position="129"/>
    </location>
</feature>
<dbReference type="InParanoid" id="A0A098D927"/>
<evidence type="ECO:0000313" key="3">
    <source>
        <dbReference type="EnsemblFungi" id="CEF74947"/>
    </source>
</evidence>
<keyword evidence="1" id="KW-0472">Membrane</keyword>
<keyword evidence="4" id="KW-1185">Reference proteome</keyword>
<gene>
    <name evidence="3" type="primary">FG02620.1</name>
    <name evidence="2" type="ORF">FGRAMPH1_01T06285</name>
</gene>
<keyword evidence="1" id="KW-1133">Transmembrane helix</keyword>
<dbReference type="EnsemblFungi" id="CEF74947">
    <property type="protein sequence ID" value="CEF74947"/>
    <property type="gene ID" value="FGRRES_02620_M"/>
</dbReference>
<reference evidence="2 4" key="3">
    <citation type="journal article" date="2015" name="BMC Genomics">
        <title>The completed genome sequence of the pathogenic ascomycete fungus Fusarium graminearum.</title>
        <authorList>
            <person name="King R."/>
            <person name="Urban M."/>
            <person name="Hammond-Kosack M.C."/>
            <person name="Hassani-Pak K."/>
            <person name="Hammond-Kosack K.E."/>
        </authorList>
    </citation>
    <scope>NUCLEOTIDE SEQUENCE [LARGE SCALE GENOMIC DNA]</scope>
    <source>
        <strain evidence="4">ATCC MYA-4620 / CBS 123657 / FGSC 9075 / NRRL 31084 / PH-1</strain>
        <strain evidence="2">PH-1</strain>
    </source>
</reference>